<keyword evidence="3" id="KW-0862">Zinc</keyword>
<evidence type="ECO:0000259" key="6">
    <source>
        <dbReference type="PROSITE" id="PS50178"/>
    </source>
</evidence>
<dbReference type="InterPro" id="IPR017455">
    <property type="entry name" value="Znf_FYVE-rel"/>
</dbReference>
<proteinExistence type="predicted"/>
<protein>
    <submittedName>
        <fullName evidence="8">Aste57867_22043 protein</fullName>
    </submittedName>
</protein>
<dbReference type="OrthoDB" id="156797at2759"/>
<accession>A0A485LJT7</accession>
<sequence>MPREVSFQCPPLTPDEHHAFLAMGQAVREHTLQNALTVQKGRVIRTTTNAKTHRTATIHRGHDVLDPSLPATCAHMTMCATLDQVADFFRLDSSLKVQAYLCTMGETVLDRQTLYTLQDNDDDGTSCSIAWLVHACPWFMADRDTCVLEVHDRIEVVDQHNQLRRGWMRAIHSIDVRGCPPLKAPHGFVRASLVRSGHVFLESDTPGLLQVYSVMVPSSHGAAFNLVRGRMARQQVERILNLEEYMCMNRLLGRLDHITQRIVNAVDMMDAPPAWCAHCTRNFATKTKKQCRDCGAVVCLPCGHEWDLPLREHRARYFICHTCFCDTKSAVAMTHRMTAWTRSSRRRHVGSVTKKRAIMDSYDDVEIMTHVRRGGASDWQLDSIHGAKSSLRTGDVSTEVTFEDDGLPVSPIDSILGQERCFFGAQEHARGSIHLGQHISRMDGSHQSLVDPPQPLIQVSSSHALPTSVFQPPQDDSQFEYTQRESSFDSVHGAYAYESFGPHQAPPHLDGPSVLQRSLHQANATFHRRSDSIDGAYAYETMEKQYKTQRPPRLFDQPHRQPRLSSSAGSDSSDSSYDSAYYYARDHSRGHTTGITHPRVTNDSVVSLHCVSHQPSNHPSHVMHSGLDDTTFARSSFGGYTDTGGSTRV</sequence>
<evidence type="ECO:0000256" key="1">
    <source>
        <dbReference type="ARBA" id="ARBA00022723"/>
    </source>
</evidence>
<dbReference type="Proteomes" id="UP000332933">
    <property type="component" value="Unassembled WGS sequence"/>
</dbReference>
<dbReference type="GO" id="GO:0008270">
    <property type="term" value="F:zinc ion binding"/>
    <property type="evidence" value="ECO:0007669"/>
    <property type="project" value="UniProtKB-KW"/>
</dbReference>
<evidence type="ECO:0000256" key="5">
    <source>
        <dbReference type="SAM" id="MobiDB-lite"/>
    </source>
</evidence>
<dbReference type="InterPro" id="IPR011011">
    <property type="entry name" value="Znf_FYVE_PHD"/>
</dbReference>
<feature type="compositionally biased region" description="Low complexity" evidence="5">
    <location>
        <begin position="565"/>
        <end position="576"/>
    </location>
</feature>
<dbReference type="PROSITE" id="PS50178">
    <property type="entry name" value="ZF_FYVE"/>
    <property type="match status" value="1"/>
</dbReference>
<evidence type="ECO:0000256" key="4">
    <source>
        <dbReference type="PROSITE-ProRule" id="PRU00091"/>
    </source>
</evidence>
<dbReference type="CDD" id="cd00065">
    <property type="entry name" value="FYVE_like_SF"/>
    <property type="match status" value="1"/>
</dbReference>
<keyword evidence="2 4" id="KW-0863">Zinc-finger</keyword>
<dbReference type="EMBL" id="CAADRA010007041">
    <property type="protein sequence ID" value="VFT98711.1"/>
    <property type="molecule type" value="Genomic_DNA"/>
</dbReference>
<dbReference type="EMBL" id="VJMH01007015">
    <property type="protein sequence ID" value="KAF0686078.1"/>
    <property type="molecule type" value="Genomic_DNA"/>
</dbReference>
<evidence type="ECO:0000256" key="3">
    <source>
        <dbReference type="ARBA" id="ARBA00022833"/>
    </source>
</evidence>
<feature type="region of interest" description="Disordered" evidence="5">
    <location>
        <begin position="545"/>
        <end position="576"/>
    </location>
</feature>
<keyword evidence="9" id="KW-1185">Reference proteome</keyword>
<dbReference type="InterPro" id="IPR052727">
    <property type="entry name" value="Rab4/Rab5_effector"/>
</dbReference>
<name>A0A485LJT7_9STRA</name>
<reference evidence="7" key="2">
    <citation type="submission" date="2019-06" db="EMBL/GenBank/DDBJ databases">
        <title>Genomics analysis of Aphanomyces spp. identifies a new class of oomycete effector associated with host adaptation.</title>
        <authorList>
            <person name="Gaulin E."/>
        </authorList>
    </citation>
    <scope>NUCLEOTIDE SEQUENCE</scope>
    <source>
        <strain evidence="7">CBS 578.67</strain>
    </source>
</reference>
<evidence type="ECO:0000256" key="2">
    <source>
        <dbReference type="ARBA" id="ARBA00022771"/>
    </source>
</evidence>
<dbReference type="AlphaFoldDB" id="A0A485LJT7"/>
<evidence type="ECO:0000313" key="8">
    <source>
        <dbReference type="EMBL" id="VFT98711.1"/>
    </source>
</evidence>
<evidence type="ECO:0000313" key="9">
    <source>
        <dbReference type="Proteomes" id="UP000332933"/>
    </source>
</evidence>
<gene>
    <name evidence="8" type="primary">Aste57867_22043</name>
    <name evidence="7" type="ORF">As57867_021974</name>
    <name evidence="8" type="ORF">ASTE57867_22043</name>
</gene>
<dbReference type="PANTHER" id="PTHR13510:SF44">
    <property type="entry name" value="RABENOSYN-5"/>
    <property type="match status" value="1"/>
</dbReference>
<evidence type="ECO:0000313" key="7">
    <source>
        <dbReference type="EMBL" id="KAF0686078.1"/>
    </source>
</evidence>
<feature type="domain" description="FYVE-type" evidence="6">
    <location>
        <begin position="270"/>
        <end position="328"/>
    </location>
</feature>
<dbReference type="InterPro" id="IPR023393">
    <property type="entry name" value="START-like_dom_sf"/>
</dbReference>
<organism evidence="8 9">
    <name type="scientific">Aphanomyces stellatus</name>
    <dbReference type="NCBI Taxonomy" id="120398"/>
    <lineage>
        <taxon>Eukaryota</taxon>
        <taxon>Sar</taxon>
        <taxon>Stramenopiles</taxon>
        <taxon>Oomycota</taxon>
        <taxon>Saprolegniomycetes</taxon>
        <taxon>Saprolegniales</taxon>
        <taxon>Verrucalvaceae</taxon>
        <taxon>Aphanomyces</taxon>
    </lineage>
</organism>
<dbReference type="PANTHER" id="PTHR13510">
    <property type="entry name" value="FYVE-FINGER-CONTAINING RAB5 EFFECTOR PROTEIN RABENOSYN-5-RELATED"/>
    <property type="match status" value="1"/>
</dbReference>
<dbReference type="SUPFAM" id="SSF57903">
    <property type="entry name" value="FYVE/PHD zinc finger"/>
    <property type="match status" value="1"/>
</dbReference>
<reference evidence="8 9" key="1">
    <citation type="submission" date="2019-03" db="EMBL/GenBank/DDBJ databases">
        <authorList>
            <person name="Gaulin E."/>
            <person name="Dumas B."/>
        </authorList>
    </citation>
    <scope>NUCLEOTIDE SEQUENCE [LARGE SCALE GENOMIC DNA]</scope>
    <source>
        <strain evidence="8">CBS 568.67</strain>
    </source>
</reference>
<dbReference type="Gene3D" id="3.30.530.20">
    <property type="match status" value="1"/>
</dbReference>
<keyword evidence="1" id="KW-0479">Metal-binding</keyword>